<feature type="transmembrane region" description="Helical" evidence="11">
    <location>
        <begin position="227"/>
        <end position="247"/>
    </location>
</feature>
<dbReference type="PANTHER" id="PTHR11878">
    <property type="entry name" value="SODIUM/CALCIUM EXCHANGER"/>
    <property type="match status" value="1"/>
</dbReference>
<evidence type="ECO:0000256" key="10">
    <source>
        <dbReference type="SAM" id="MobiDB-lite"/>
    </source>
</evidence>
<evidence type="ECO:0000256" key="11">
    <source>
        <dbReference type="SAM" id="Phobius"/>
    </source>
</evidence>
<evidence type="ECO:0000256" key="1">
    <source>
        <dbReference type="ARBA" id="ARBA00004127"/>
    </source>
</evidence>
<dbReference type="InterPro" id="IPR038081">
    <property type="entry name" value="CalX-like_sf"/>
</dbReference>
<reference evidence="13" key="1">
    <citation type="submission" date="2017-08" db="EMBL/GenBank/DDBJ databases">
        <authorList>
            <person name="Polle J.E."/>
            <person name="Barry K."/>
            <person name="Cushman J."/>
            <person name="Schmutz J."/>
            <person name="Tran D."/>
            <person name="Hathwaick L.T."/>
            <person name="Yim W.C."/>
            <person name="Jenkins J."/>
            <person name="Mckie-Krisberg Z.M."/>
            <person name="Prochnik S."/>
            <person name="Lindquist E."/>
            <person name="Dockter R.B."/>
            <person name="Adam C."/>
            <person name="Molina H."/>
            <person name="Bunkerborg J."/>
            <person name="Jin E."/>
            <person name="Buchheim M."/>
            <person name="Magnuson J."/>
        </authorList>
    </citation>
    <scope>NUCLEOTIDE SEQUENCE</scope>
    <source>
        <strain evidence="13">CCAP 19/18</strain>
    </source>
</reference>
<name>A0ABQ7G187_DUNSA</name>
<dbReference type="InterPro" id="IPR004837">
    <property type="entry name" value="NaCa_Exmemb"/>
</dbReference>
<protein>
    <submittedName>
        <fullName evidence="13">Sodium/calcium exchanger protein-domain-containing protein</fullName>
    </submittedName>
</protein>
<dbReference type="InterPro" id="IPR051171">
    <property type="entry name" value="CaCA"/>
</dbReference>
<keyword evidence="8" id="KW-0406">Ion transport</keyword>
<keyword evidence="5" id="KW-0677">Repeat</keyword>
<dbReference type="Pfam" id="PF01699">
    <property type="entry name" value="Na_Ca_ex"/>
    <property type="match status" value="2"/>
</dbReference>
<feature type="transmembrane region" description="Helical" evidence="11">
    <location>
        <begin position="759"/>
        <end position="778"/>
    </location>
</feature>
<evidence type="ECO:0000313" key="13">
    <source>
        <dbReference type="EMBL" id="KAF5828368.1"/>
    </source>
</evidence>
<keyword evidence="3 11" id="KW-0812">Transmembrane</keyword>
<sequence length="921" mass="101455">MAKENGTLLYENILSVVKEELNECTRLFSGTCWERPSPGRGHIIWSDARAGCSDSVILVPGFNLMHRGVLIVVYALFLVYLFFGIAICSDIFSEAIENINAHTKKVVRKDPQTGENVIVEEKVWNWIVANIALMAFGTSAPEILLSIVETVTQLGTKVGQLGASTIVGSAAYNYFLIPGICSAALPAGEFRKLEHIYVFICTSIWMIWAYVWTFLVLSIISPKQVEIWEGFVTLAFFPLMVLSAYAVDKKFWLWRRKPAKIYPSDSEDSADDEECAGGQQTSKGTKKGRDDVLANTTDASYPLKTFSSPGSPVTHPKQKHSILYYRMLTVRYLAGESKTPEMLALPQNSLKEGAEIHDHEVRTLSGRFVGQVQKKQATRANLNQHAQETRLHGCACACAQVRTLSGRFVDHMQREEAVPKGASKLGFSSMHYSVLESQCCARVVVRRYDGDKDMPLSVSYATKDGTAVANLDYQPVQDSVPVTIVDDDESGMLMFELPTKEASVDDTYVDLPVIRRNGIDGMVTVDYATQDGTGPAAIAGQHYKATKGTLVFESGGDRARIRIPLLAAGGHNMLVFKTVLSNPLGGAVLGKRTMCRIIIVPGHSTPPKNKGLAKKSRRRPRSLMGDQEEFSLWKAYKEQYYEAIMPELKVGANNMWFDMLLHYISITWKLICATIPPSDWAGSYPTFLGANVILVGIIFLTKEVANLLGCELTLSPVMTGLTLVSVGTSLPDTFASRMATVHDDTADAAIGNITASNSANIFLGLGLPWIIAAGYYYGKGEPFNVPAGDLGFTLVLWCAGFGAMSTILAIRRFQGGELGGSVVAQRILMAWSIFLWLFFLVLSGVHSYNHFDSNPAREDSVPATGTPPTLKARDPSQLHPDQRHIHLVEVKYCEDTWPYSQLEASKQQHRDLCRHLSRASA</sequence>
<evidence type="ECO:0000256" key="3">
    <source>
        <dbReference type="ARBA" id="ARBA00022692"/>
    </source>
</evidence>
<feature type="transmembrane region" description="Helical" evidence="11">
    <location>
        <begin position="196"/>
        <end position="221"/>
    </location>
</feature>
<evidence type="ECO:0000256" key="6">
    <source>
        <dbReference type="ARBA" id="ARBA00022837"/>
    </source>
</evidence>
<keyword evidence="7 11" id="KW-1133">Transmembrane helix</keyword>
<dbReference type="Proteomes" id="UP000815325">
    <property type="component" value="Unassembled WGS sequence"/>
</dbReference>
<comment type="subcellular location">
    <subcellularLocation>
        <location evidence="1">Endomembrane system</location>
        <topology evidence="1">Multi-pass membrane protein</topology>
    </subcellularLocation>
</comment>
<evidence type="ECO:0000256" key="7">
    <source>
        <dbReference type="ARBA" id="ARBA00022989"/>
    </source>
</evidence>
<evidence type="ECO:0000313" key="14">
    <source>
        <dbReference type="Proteomes" id="UP000815325"/>
    </source>
</evidence>
<dbReference type="EMBL" id="MU070315">
    <property type="protein sequence ID" value="KAF5828368.1"/>
    <property type="molecule type" value="Genomic_DNA"/>
</dbReference>
<accession>A0ABQ7G187</accession>
<feature type="transmembrane region" description="Helical" evidence="11">
    <location>
        <begin position="68"/>
        <end position="88"/>
    </location>
</feature>
<dbReference type="InterPro" id="IPR003644">
    <property type="entry name" value="Calx_beta"/>
</dbReference>
<feature type="domain" description="Calx-beta" evidence="12">
    <location>
        <begin position="480"/>
        <end position="581"/>
    </location>
</feature>
<dbReference type="Gene3D" id="1.20.1420.30">
    <property type="entry name" value="NCX, central ion-binding region"/>
    <property type="match status" value="2"/>
</dbReference>
<keyword evidence="6" id="KW-0106">Calcium</keyword>
<keyword evidence="9 11" id="KW-0472">Membrane</keyword>
<keyword evidence="4" id="KW-0732">Signal</keyword>
<evidence type="ECO:0000256" key="2">
    <source>
        <dbReference type="ARBA" id="ARBA00022448"/>
    </source>
</evidence>
<evidence type="ECO:0000256" key="5">
    <source>
        <dbReference type="ARBA" id="ARBA00022737"/>
    </source>
</evidence>
<organism evidence="13 14">
    <name type="scientific">Dunaliella salina</name>
    <name type="common">Green alga</name>
    <name type="synonym">Protococcus salinus</name>
    <dbReference type="NCBI Taxonomy" id="3046"/>
    <lineage>
        <taxon>Eukaryota</taxon>
        <taxon>Viridiplantae</taxon>
        <taxon>Chlorophyta</taxon>
        <taxon>core chlorophytes</taxon>
        <taxon>Chlorophyceae</taxon>
        <taxon>CS clade</taxon>
        <taxon>Chlamydomonadales</taxon>
        <taxon>Dunaliellaceae</taxon>
        <taxon>Dunaliella</taxon>
    </lineage>
</organism>
<comment type="caution">
    <text evidence="13">The sequence shown here is derived from an EMBL/GenBank/DDBJ whole genome shotgun (WGS) entry which is preliminary data.</text>
</comment>
<feature type="region of interest" description="Disordered" evidence="10">
    <location>
        <begin position="856"/>
        <end position="877"/>
    </location>
</feature>
<evidence type="ECO:0000256" key="8">
    <source>
        <dbReference type="ARBA" id="ARBA00023065"/>
    </source>
</evidence>
<proteinExistence type="predicted"/>
<feature type="transmembrane region" description="Helical" evidence="11">
    <location>
        <begin position="822"/>
        <end position="845"/>
    </location>
</feature>
<feature type="transmembrane region" description="Helical" evidence="11">
    <location>
        <begin position="790"/>
        <end position="810"/>
    </location>
</feature>
<evidence type="ECO:0000256" key="9">
    <source>
        <dbReference type="ARBA" id="ARBA00023136"/>
    </source>
</evidence>
<dbReference type="SUPFAM" id="SSF141072">
    <property type="entry name" value="CalX-like"/>
    <property type="match status" value="2"/>
</dbReference>
<dbReference type="SMART" id="SM00237">
    <property type="entry name" value="Calx_beta"/>
    <property type="match status" value="1"/>
</dbReference>
<keyword evidence="14" id="KW-1185">Reference proteome</keyword>
<evidence type="ECO:0000256" key="4">
    <source>
        <dbReference type="ARBA" id="ARBA00022729"/>
    </source>
</evidence>
<gene>
    <name evidence="13" type="ORF">DUNSADRAFT_17737</name>
</gene>
<dbReference type="Pfam" id="PF03160">
    <property type="entry name" value="Calx-beta"/>
    <property type="match status" value="2"/>
</dbReference>
<dbReference type="PANTHER" id="PTHR11878:SF65">
    <property type="entry name" value="NA_CA-EXCHANGE PROTEIN, ISOFORM G"/>
    <property type="match status" value="1"/>
</dbReference>
<keyword evidence="2" id="KW-0813">Transport</keyword>
<dbReference type="Gene3D" id="2.60.40.2030">
    <property type="match status" value="2"/>
</dbReference>
<feature type="compositionally biased region" description="Acidic residues" evidence="10">
    <location>
        <begin position="265"/>
        <end position="275"/>
    </location>
</feature>
<evidence type="ECO:0000259" key="12">
    <source>
        <dbReference type="SMART" id="SM00237"/>
    </source>
</evidence>
<feature type="region of interest" description="Disordered" evidence="10">
    <location>
        <begin position="262"/>
        <end position="291"/>
    </location>
</feature>
<dbReference type="InterPro" id="IPR044880">
    <property type="entry name" value="NCX_ion-bd_dom_sf"/>
</dbReference>